<evidence type="ECO:0000313" key="12">
    <source>
        <dbReference type="Proteomes" id="UP001064489"/>
    </source>
</evidence>
<accession>A0AAD5ITT3</accession>
<keyword evidence="4" id="KW-0812">Transmembrane</keyword>
<comment type="subcellular location">
    <subcellularLocation>
        <location evidence="1">Cell membrane</location>
        <topology evidence="1">Single-pass membrane protein</topology>
    </subcellularLocation>
    <subcellularLocation>
        <location evidence="2">Endoplasmic reticulum membrane</location>
        <topology evidence="2">Single-pass membrane protein</topology>
    </subcellularLocation>
</comment>
<dbReference type="AlphaFoldDB" id="A0AAD5ITT3"/>
<proteinExistence type="inferred from homology"/>
<protein>
    <submittedName>
        <fullName evidence="11">Uncharacterized protein</fullName>
    </submittedName>
</protein>
<evidence type="ECO:0000256" key="5">
    <source>
        <dbReference type="ARBA" id="ARBA00022824"/>
    </source>
</evidence>
<keyword evidence="8" id="KW-0472">Membrane</keyword>
<comment type="caution">
    <text evidence="11">The sequence shown here is derived from an EMBL/GenBank/DDBJ whole genome shotgun (WGS) entry which is preliminary data.</text>
</comment>
<sequence length="138" mass="16340">MKEQLEVRSKISCVEKDLEVSRKDLESLRIQLVDLRLKREEVELDIQNMRKQQNETKARYNSCVSTLSNARDLARKKDVKSLEELSFGEVNTCMSKWNTIQEFRCDYEKSILLSLDRHQLSSDGRIRNLDEEPINQQY</sequence>
<name>A0AAD5ITT3_ACENE</name>
<evidence type="ECO:0000256" key="9">
    <source>
        <dbReference type="ARBA" id="ARBA00038080"/>
    </source>
</evidence>
<keyword evidence="5" id="KW-0256">Endoplasmic reticulum</keyword>
<gene>
    <name evidence="11" type="ORF">LWI28_012100</name>
</gene>
<evidence type="ECO:0000256" key="10">
    <source>
        <dbReference type="SAM" id="Coils"/>
    </source>
</evidence>
<reference evidence="11" key="1">
    <citation type="journal article" date="2022" name="Plant J.">
        <title>Strategies of tolerance reflected in two North American maple genomes.</title>
        <authorList>
            <person name="McEvoy S.L."/>
            <person name="Sezen U.U."/>
            <person name="Trouern-Trend A."/>
            <person name="McMahon S.M."/>
            <person name="Schaberg P.G."/>
            <person name="Yang J."/>
            <person name="Wegrzyn J.L."/>
            <person name="Swenson N.G."/>
        </authorList>
    </citation>
    <scope>NUCLEOTIDE SEQUENCE</scope>
    <source>
        <strain evidence="11">91603</strain>
    </source>
</reference>
<reference evidence="11" key="2">
    <citation type="submission" date="2023-02" db="EMBL/GenBank/DDBJ databases">
        <authorList>
            <person name="Swenson N.G."/>
            <person name="Wegrzyn J.L."/>
            <person name="Mcevoy S.L."/>
        </authorList>
    </citation>
    <scope>NUCLEOTIDE SEQUENCE</scope>
    <source>
        <strain evidence="11">91603</strain>
        <tissue evidence="11">Leaf</tissue>
    </source>
</reference>
<keyword evidence="12" id="KW-1185">Reference proteome</keyword>
<evidence type="ECO:0000313" key="11">
    <source>
        <dbReference type="EMBL" id="KAI9177188.1"/>
    </source>
</evidence>
<comment type="similarity">
    <text evidence="9">Belongs to the plant Proton pump-interactor protein family.</text>
</comment>
<evidence type="ECO:0000256" key="1">
    <source>
        <dbReference type="ARBA" id="ARBA00004162"/>
    </source>
</evidence>
<evidence type="ECO:0000256" key="3">
    <source>
        <dbReference type="ARBA" id="ARBA00022475"/>
    </source>
</evidence>
<evidence type="ECO:0000256" key="7">
    <source>
        <dbReference type="ARBA" id="ARBA00023054"/>
    </source>
</evidence>
<dbReference type="GO" id="GO:0005789">
    <property type="term" value="C:endoplasmic reticulum membrane"/>
    <property type="evidence" value="ECO:0007669"/>
    <property type="project" value="UniProtKB-SubCell"/>
</dbReference>
<dbReference type="PANTHER" id="PTHR32219:SF21">
    <property type="entry name" value="PROTON PUMP-INTERACTOR 1-LIKE"/>
    <property type="match status" value="1"/>
</dbReference>
<dbReference type="EMBL" id="JAJSOW010000102">
    <property type="protein sequence ID" value="KAI9177188.1"/>
    <property type="molecule type" value="Genomic_DNA"/>
</dbReference>
<evidence type="ECO:0000256" key="2">
    <source>
        <dbReference type="ARBA" id="ARBA00004389"/>
    </source>
</evidence>
<organism evidence="11 12">
    <name type="scientific">Acer negundo</name>
    <name type="common">Box elder</name>
    <dbReference type="NCBI Taxonomy" id="4023"/>
    <lineage>
        <taxon>Eukaryota</taxon>
        <taxon>Viridiplantae</taxon>
        <taxon>Streptophyta</taxon>
        <taxon>Embryophyta</taxon>
        <taxon>Tracheophyta</taxon>
        <taxon>Spermatophyta</taxon>
        <taxon>Magnoliopsida</taxon>
        <taxon>eudicotyledons</taxon>
        <taxon>Gunneridae</taxon>
        <taxon>Pentapetalae</taxon>
        <taxon>rosids</taxon>
        <taxon>malvids</taxon>
        <taxon>Sapindales</taxon>
        <taxon>Sapindaceae</taxon>
        <taxon>Hippocastanoideae</taxon>
        <taxon>Acereae</taxon>
        <taxon>Acer</taxon>
    </lineage>
</organism>
<evidence type="ECO:0000256" key="6">
    <source>
        <dbReference type="ARBA" id="ARBA00022989"/>
    </source>
</evidence>
<feature type="coiled-coil region" evidence="10">
    <location>
        <begin position="11"/>
        <end position="59"/>
    </location>
</feature>
<evidence type="ECO:0000256" key="4">
    <source>
        <dbReference type="ARBA" id="ARBA00022692"/>
    </source>
</evidence>
<keyword evidence="6" id="KW-1133">Transmembrane helix</keyword>
<dbReference type="InterPro" id="IPR055282">
    <property type="entry name" value="PPI1-4"/>
</dbReference>
<keyword evidence="3" id="KW-1003">Cell membrane</keyword>
<keyword evidence="7 10" id="KW-0175">Coiled coil</keyword>
<dbReference type="PANTHER" id="PTHR32219">
    <property type="entry name" value="RNA-BINDING PROTEIN YLMH-RELATED"/>
    <property type="match status" value="1"/>
</dbReference>
<dbReference type="Proteomes" id="UP001064489">
    <property type="component" value="Chromosome 5"/>
</dbReference>
<evidence type="ECO:0000256" key="8">
    <source>
        <dbReference type="ARBA" id="ARBA00023136"/>
    </source>
</evidence>
<dbReference type="GO" id="GO:0005886">
    <property type="term" value="C:plasma membrane"/>
    <property type="evidence" value="ECO:0007669"/>
    <property type="project" value="UniProtKB-SubCell"/>
</dbReference>